<comment type="caution">
    <text evidence="1">The sequence shown here is derived from an EMBL/GenBank/DDBJ whole genome shotgun (WGS) entry which is preliminary data.</text>
</comment>
<sequence>MNDVASAPPPPITSQNHHYLFFRRHSISKSVVVPVNTLHHHHSSSSSATTSTGDLDLISIKPVSYISLKDLLPSTPVNSPKSKSPAQSCSSEISIKNRLVKQAACAYLQPMSTSPDSSARNFLHRLRSFFHRHILRRLNHAVDCLLRAIRLRCFR</sequence>
<evidence type="ECO:0000313" key="2">
    <source>
        <dbReference type="Proteomes" id="UP001630127"/>
    </source>
</evidence>
<dbReference type="PANTHER" id="PTHR34569:SF12">
    <property type="entry name" value="TRANSMEMBRANE PROTEIN"/>
    <property type="match status" value="1"/>
</dbReference>
<dbReference type="AlphaFoldDB" id="A0ABD3AM21"/>
<evidence type="ECO:0000313" key="1">
    <source>
        <dbReference type="EMBL" id="KAL3532146.1"/>
    </source>
</evidence>
<accession>A0ABD3AM21</accession>
<proteinExistence type="predicted"/>
<organism evidence="1 2">
    <name type="scientific">Cinchona calisaya</name>
    <dbReference type="NCBI Taxonomy" id="153742"/>
    <lineage>
        <taxon>Eukaryota</taxon>
        <taxon>Viridiplantae</taxon>
        <taxon>Streptophyta</taxon>
        <taxon>Embryophyta</taxon>
        <taxon>Tracheophyta</taxon>
        <taxon>Spermatophyta</taxon>
        <taxon>Magnoliopsida</taxon>
        <taxon>eudicotyledons</taxon>
        <taxon>Gunneridae</taxon>
        <taxon>Pentapetalae</taxon>
        <taxon>asterids</taxon>
        <taxon>lamiids</taxon>
        <taxon>Gentianales</taxon>
        <taxon>Rubiaceae</taxon>
        <taxon>Cinchonoideae</taxon>
        <taxon>Cinchoneae</taxon>
        <taxon>Cinchona</taxon>
    </lineage>
</organism>
<dbReference type="Proteomes" id="UP001630127">
    <property type="component" value="Unassembled WGS sequence"/>
</dbReference>
<dbReference type="PANTHER" id="PTHR34569">
    <property type="entry name" value="EXPRESSED PROTEIN"/>
    <property type="match status" value="1"/>
</dbReference>
<dbReference type="EMBL" id="JBJUIK010000003">
    <property type="protein sequence ID" value="KAL3532146.1"/>
    <property type="molecule type" value="Genomic_DNA"/>
</dbReference>
<gene>
    <name evidence="1" type="ORF">ACH5RR_005667</name>
</gene>
<name>A0ABD3AM21_9GENT</name>
<protein>
    <submittedName>
        <fullName evidence="1">Uncharacterized protein</fullName>
    </submittedName>
</protein>
<reference evidence="1 2" key="1">
    <citation type="submission" date="2024-11" db="EMBL/GenBank/DDBJ databases">
        <title>A near-complete genome assembly of Cinchona calisaya.</title>
        <authorList>
            <person name="Lian D.C."/>
            <person name="Zhao X.W."/>
            <person name="Wei L."/>
        </authorList>
    </citation>
    <scope>NUCLEOTIDE SEQUENCE [LARGE SCALE GENOMIC DNA]</scope>
    <source>
        <tissue evidence="1">Nenye</tissue>
    </source>
</reference>
<keyword evidence="2" id="KW-1185">Reference proteome</keyword>